<feature type="compositionally biased region" description="Pro residues" evidence="1">
    <location>
        <begin position="768"/>
        <end position="780"/>
    </location>
</feature>
<dbReference type="PANTHER" id="PTHR15566:SF4">
    <property type="entry name" value="POM121-LIKE PROTEIN 1-RELATED"/>
    <property type="match status" value="1"/>
</dbReference>
<name>A0A7J8H0F8_ROUAE</name>
<evidence type="ECO:0000256" key="1">
    <source>
        <dbReference type="SAM" id="MobiDB-lite"/>
    </source>
</evidence>
<evidence type="ECO:0000313" key="2">
    <source>
        <dbReference type="EMBL" id="KAF6465783.1"/>
    </source>
</evidence>
<proteinExistence type="predicted"/>
<comment type="caution">
    <text evidence="2">The sequence shown here is derived from an EMBL/GenBank/DDBJ whole genome shotgun (WGS) entry which is preliminary data.</text>
</comment>
<feature type="compositionally biased region" description="Low complexity" evidence="1">
    <location>
        <begin position="368"/>
        <end position="383"/>
    </location>
</feature>
<dbReference type="EMBL" id="JACASE010000005">
    <property type="protein sequence ID" value="KAF6465783.1"/>
    <property type="molecule type" value="Genomic_DNA"/>
</dbReference>
<protein>
    <submittedName>
        <fullName evidence="2">Uncharacterized protein</fullName>
    </submittedName>
</protein>
<feature type="compositionally biased region" description="Basic residues" evidence="1">
    <location>
        <begin position="22"/>
        <end position="37"/>
    </location>
</feature>
<feature type="region of interest" description="Disordered" evidence="1">
    <location>
        <begin position="742"/>
        <end position="788"/>
    </location>
</feature>
<feature type="region of interest" description="Disordered" evidence="1">
    <location>
        <begin position="252"/>
        <end position="333"/>
    </location>
</feature>
<feature type="region of interest" description="Disordered" evidence="1">
    <location>
        <begin position="512"/>
        <end position="693"/>
    </location>
</feature>
<dbReference type="PANTHER" id="PTHR15566">
    <property type="entry name" value="POM121-LIKE"/>
    <property type="match status" value="1"/>
</dbReference>
<dbReference type="InterPro" id="IPR043220">
    <property type="entry name" value="POM121-like_prot_1"/>
</dbReference>
<feature type="region of interest" description="Disordered" evidence="1">
    <location>
        <begin position="145"/>
        <end position="230"/>
    </location>
</feature>
<evidence type="ECO:0000313" key="3">
    <source>
        <dbReference type="Proteomes" id="UP000593571"/>
    </source>
</evidence>
<dbReference type="Pfam" id="PF15229">
    <property type="entry name" value="POM121"/>
    <property type="match status" value="1"/>
</dbReference>
<feature type="compositionally biased region" description="Basic and acidic residues" evidence="1">
    <location>
        <begin position="394"/>
        <end position="403"/>
    </location>
</feature>
<sequence>MGGYLDKVCPPPPPQAPEGRCHAHGAHHLPLAHRSHPGVHVPPPSCKPNRKSPRTSPLSSVRASPRRSSRMPQSLRGFLETVTSVCRHGHQRKAAPSAPDSKMACSSVSPVDRDTLRAAQEHVVAQMPPTTPTCAQNSCPEQVTPRALGESWKETAKQEQDHPAILQKQPDQSKGPDGTGGTRTAFRPLGVRRGVSPLVPRPGPLRRISHVQSSEDTSNKKSKTSGITFCPRRNAITSSYSSTQDFLLPVQKRWGPAPSHTGPCSKRVLQEGSQRKSQPDRDADGTKGQKRSRRNCSPTPDSSRPKKRKFPLLPHRRGEPLKLPSPPEPGFRVTAEDLDSEKKAALQRINSALWGATEAITTCSAAQPSSSSALPAAGAASAPAVPPAPSMDPRLVKGRREQDSPGPEPNLESAGGATSVHPLKHSLPASVFALSNPLPGTSAHSLPPAPFALLTGAFFQVSGTADLSAAPLNPSAPTPFLALGLACAIKSPTTHWPAPTAAANAPFTFPVAPSTSRTDSPTPMCVDPPASSQGPPPITDPSALVSAPANAPLTFPAAPSTSRTDSPTPMCVDPPASSQGPPPITHPSALVSAPANAPLTFPAAPSTSRTDSPTPMCVDPPASSQGPPPSADPSASLSTGTSAVNASPRTSTSAGLAPHPASDAGVTPMDITVPSQPFLSGPPPSTSGNSSLSAQTLQTLLSGNMASVTVATNPPALSFSRPTLAVKLPVSSGATAQPITASLNGQQHRATTSDSSAQSKTLAAPAPALAPAPTPAPAPAQTPSFAPGQLALGNITRKASRGSLPAISALGTYASTQPAFAVTPTVFRSATATASGFTVATNMPNAVTKSGPSGQQHGSTWGVTSSASSRAGISAAAMGSENRAATPDLSCLFRALSISEERGKASSTKHHHGGSLGRKTSGPPCQSTHVISMGTSTNNWVSGGPTASNLGHISRGVPRQSPLPSKGVSNTPTSKAACKGIPVAISIPRQSPLPSKDGSSTTTSKAASKGMPVPTSIARQSPLPSKDGSSTTTSHAAFKGIPVSTSIPSYPAPAMDTTRRSLAIRAPSSPVQGLVGHKTSDQSFASKSKSTPLGSKRKTAS</sequence>
<feature type="compositionally biased region" description="Polar residues" evidence="1">
    <location>
        <begin position="1081"/>
        <end position="1093"/>
    </location>
</feature>
<dbReference type="Proteomes" id="UP000593571">
    <property type="component" value="Unassembled WGS sequence"/>
</dbReference>
<keyword evidence="3" id="KW-1185">Reference proteome</keyword>
<reference evidence="2 3" key="1">
    <citation type="journal article" date="2020" name="Nature">
        <title>Six reference-quality genomes reveal evolution of bat adaptations.</title>
        <authorList>
            <person name="Jebb D."/>
            <person name="Huang Z."/>
            <person name="Pippel M."/>
            <person name="Hughes G.M."/>
            <person name="Lavrichenko K."/>
            <person name="Devanna P."/>
            <person name="Winkler S."/>
            <person name="Jermiin L.S."/>
            <person name="Skirmuntt E.C."/>
            <person name="Katzourakis A."/>
            <person name="Burkitt-Gray L."/>
            <person name="Ray D.A."/>
            <person name="Sullivan K.A.M."/>
            <person name="Roscito J.G."/>
            <person name="Kirilenko B.M."/>
            <person name="Davalos L.M."/>
            <person name="Corthals A.P."/>
            <person name="Power M.L."/>
            <person name="Jones G."/>
            <person name="Ransome R.D."/>
            <person name="Dechmann D.K.N."/>
            <person name="Locatelli A.G."/>
            <person name="Puechmaille S.J."/>
            <person name="Fedrigo O."/>
            <person name="Jarvis E.D."/>
            <person name="Hiller M."/>
            <person name="Vernes S.C."/>
            <person name="Myers E.W."/>
            <person name="Teeling E.C."/>
        </authorList>
    </citation>
    <scope>NUCLEOTIDE SEQUENCE [LARGE SCALE GENOMIC DNA]</scope>
    <source>
        <strain evidence="2">MRouAeg1</strain>
        <tissue evidence="2">Muscle</tissue>
    </source>
</reference>
<feature type="region of interest" description="Disordered" evidence="1">
    <location>
        <begin position="901"/>
        <end position="925"/>
    </location>
</feature>
<feature type="compositionally biased region" description="Basic and acidic residues" evidence="1">
    <location>
        <begin position="273"/>
        <end position="287"/>
    </location>
</feature>
<feature type="compositionally biased region" description="Low complexity" evidence="1">
    <location>
        <begin position="995"/>
        <end position="1010"/>
    </location>
</feature>
<feature type="region of interest" description="Disordered" evidence="1">
    <location>
        <begin position="944"/>
        <end position="1101"/>
    </location>
</feature>
<accession>A0A7J8H0F8</accession>
<organism evidence="2 3">
    <name type="scientific">Rousettus aegyptiacus</name>
    <name type="common">Egyptian fruit bat</name>
    <name type="synonym">Pteropus aegyptiacus</name>
    <dbReference type="NCBI Taxonomy" id="9407"/>
    <lineage>
        <taxon>Eukaryota</taxon>
        <taxon>Metazoa</taxon>
        <taxon>Chordata</taxon>
        <taxon>Craniata</taxon>
        <taxon>Vertebrata</taxon>
        <taxon>Euteleostomi</taxon>
        <taxon>Mammalia</taxon>
        <taxon>Eutheria</taxon>
        <taxon>Laurasiatheria</taxon>
        <taxon>Chiroptera</taxon>
        <taxon>Yinpterochiroptera</taxon>
        <taxon>Pteropodoidea</taxon>
        <taxon>Pteropodidae</taxon>
        <taxon>Rousettinae</taxon>
        <taxon>Rousettus</taxon>
    </lineage>
</organism>
<feature type="region of interest" description="Disordered" evidence="1">
    <location>
        <begin position="368"/>
        <end position="420"/>
    </location>
</feature>
<feature type="compositionally biased region" description="Basic and acidic residues" evidence="1">
    <location>
        <begin position="151"/>
        <end position="162"/>
    </location>
</feature>
<dbReference type="AlphaFoldDB" id="A0A7J8H0F8"/>
<feature type="compositionally biased region" description="Polar residues" evidence="1">
    <location>
        <begin position="742"/>
        <end position="760"/>
    </location>
</feature>
<feature type="region of interest" description="Disordered" evidence="1">
    <location>
        <begin position="1"/>
        <end position="110"/>
    </location>
</feature>
<feature type="compositionally biased region" description="Polar residues" evidence="1">
    <location>
        <begin position="639"/>
        <end position="654"/>
    </location>
</feature>
<feature type="compositionally biased region" description="Polar residues" evidence="1">
    <location>
        <begin position="1017"/>
        <end position="1035"/>
    </location>
</feature>
<gene>
    <name evidence="2" type="ORF">HJG63_011199</name>
</gene>